<feature type="coiled-coil region" evidence="1">
    <location>
        <begin position="460"/>
        <end position="487"/>
    </location>
</feature>
<evidence type="ECO:0000256" key="1">
    <source>
        <dbReference type="SAM" id="Coils"/>
    </source>
</evidence>
<proteinExistence type="predicted"/>
<evidence type="ECO:0000313" key="2">
    <source>
        <dbReference type="EMBL" id="UOF00092.1"/>
    </source>
</evidence>
<keyword evidence="1" id="KW-0175">Coiled coil</keyword>
<organism evidence="2 3">
    <name type="scientific">Bdellovibrio reynosensis</name>
    <dbReference type="NCBI Taxonomy" id="2835041"/>
    <lineage>
        <taxon>Bacteria</taxon>
        <taxon>Pseudomonadati</taxon>
        <taxon>Bdellovibrionota</taxon>
        <taxon>Bdellovibrionia</taxon>
        <taxon>Bdellovibrionales</taxon>
        <taxon>Pseudobdellovibrionaceae</taxon>
        <taxon>Bdellovibrio</taxon>
    </lineage>
</organism>
<dbReference type="EMBL" id="CP093442">
    <property type="protein sequence ID" value="UOF00092.1"/>
    <property type="molecule type" value="Genomic_DNA"/>
</dbReference>
<evidence type="ECO:0000313" key="3">
    <source>
        <dbReference type="Proteomes" id="UP000830116"/>
    </source>
</evidence>
<reference evidence="2" key="1">
    <citation type="submission" date="2022-03" db="EMBL/GenBank/DDBJ databases">
        <title>Genome Identification and Characterization of new species Bdellovibrio reynosense LBG001 sp. nov. from a Mexico soil sample.</title>
        <authorList>
            <person name="Camilli A."/>
            <person name="Ajao Y."/>
            <person name="Guo X."/>
        </authorList>
    </citation>
    <scope>NUCLEOTIDE SEQUENCE</scope>
    <source>
        <strain evidence="2">LBG001</strain>
    </source>
</reference>
<accession>A0ABY4C856</accession>
<evidence type="ECO:0008006" key="4">
    <source>
        <dbReference type="Google" id="ProtNLM"/>
    </source>
</evidence>
<name>A0ABY4C856_9BACT</name>
<dbReference type="Proteomes" id="UP000830116">
    <property type="component" value="Chromosome"/>
</dbReference>
<protein>
    <recommendedName>
        <fullName evidence="4">Lipoprotein</fullName>
    </recommendedName>
</protein>
<keyword evidence="3" id="KW-1185">Reference proteome</keyword>
<dbReference type="PROSITE" id="PS51257">
    <property type="entry name" value="PROKAR_LIPOPROTEIN"/>
    <property type="match status" value="1"/>
</dbReference>
<dbReference type="RefSeq" id="WP_243535721.1">
    <property type="nucleotide sequence ID" value="NZ_CP093442.1"/>
</dbReference>
<sequence>MKKQLITYSTILAMVTSACSPQNSREGKVAKANAASFESKDWIQFQSLIKSENPNIALAEALTILMQEQNSELAVALRKKVAEGDLLIPKEVNDEWIIAKQSMITEGATAIADGELLANSLNLNLDEVQRSNAFNNQINIKVAGIAQSLAMQHLLQTFDEQIKKDGGDIASDMIDQIAKKDPKVLEKINSTQSEEDYSNKIQDIIKYLKQADYVLLKYDFAKDDQTKMVIYTAAAGAIALHLSKHPTVQNMIKVGKDLQELHEKAKKVISLAKSIEEYGKQLKKDADDMGKSAKGVFDQLSKLNVEINTSLSADGKQKARQVLDDILNGRAPTDIPKDLPPEVEEQLKKTGFFQRSREIETNVNTFINSASSASKSLENIVTATFNITNALGVKLDPGVQKAMNTAVKISQGIQVVGAVANAFKSGGFVGALTAFSGGPATMALAAFGGGLGGGGPDPAIMAELAAIKQSLEEIKAMQREILENQKRTMVMIKDLALMIEQYHREEMMALVDIREEVLNVRDGISEINEEAFRSCQAMTSFALKKSPQFTLLNKKKYEQFNASNMDLIKSTIREVNTSPRALTAFIKNGSSEHFRTCQREISMVFMTTENGKFNRALWSDRATKGSSRNGGTIATNYYMPALEYLSSIVEEKEGRWQELALHLPVLDMKTLSGKKAFYLNQSGDESNLEELNQLTATHKLEHYVTGLLILYPFLTIDMEDWTSGLDKVYVSAVSDETHERARQWLSNAFERVRMAIAQEALLAGEPLLPNLYENWQNITAEKGECDVEQKPKFCFVKMNNLMMDNLISYVLFKRLETPLAKGQEARKSELKAIYDDQKRLAQVLGVAAEKVTKDQNGRYILSFGERTKVLLPDFETVASGKIQYTEAMARMVRLEHKVADELLKISPNSYQKSLQDKLAISLFLKN</sequence>
<gene>
    <name evidence="2" type="ORF">MNR06_10300</name>
</gene>